<keyword evidence="1" id="KW-0175">Coiled coil</keyword>
<evidence type="ECO:0000256" key="2">
    <source>
        <dbReference type="SAM" id="MobiDB-lite"/>
    </source>
</evidence>
<feature type="region of interest" description="Disordered" evidence="2">
    <location>
        <begin position="287"/>
        <end position="454"/>
    </location>
</feature>
<feature type="compositionally biased region" description="Basic and acidic residues" evidence="2">
    <location>
        <begin position="301"/>
        <end position="321"/>
    </location>
</feature>
<sequence>MLGNFLLSILLLLHIPAISKPAEEPLQWLAITFGDCKTATINPHTPSTENRQQRKHLPQAYDHPERPATSSSVHTIRRTPRFEATPSPHPELDRAPKPELEPEQESGPAKPQPRLAPSPEIFPEPSKDPVAPARGRKKASKNRRLARKLSQELSEDDDDDESSDQSPSRQQFPQPSKFSDDHYVPHPLLRISRRTHRAILFTLEEALRGPYSFTPDLAEELADMADLRGGHEPPTSNGNVSSAQPRPAHASAAGSPSGIRSPRMILRDRNAREAARRAEQEQIQMERTRMEQEQLRLQQARAEEEARALEEVQRRNAERRAANTAGTAAGGSRPQPSAADNAAQIDPSRRRQDQPRTPERGSSRIHQGAPQPQQSRPGRTSATTGHAQQPQQPQFPSTSAGAHSSQQQQRPQQHTQQHPGAQSLGGAASASNIKPQPSQQQQQSQSQQQPRTSFPHAFERWETLSAQWEGLTSHWIRRLELNASAIESDPVSQQLSRQVTDLSAAGANLFHAVVELQRLRASSERKFQRWFFETRADLERAHEENAVLAGQVEELRNQLNEARSRTHERDSANSIIQKQLSEMKKELSISKEEARRAWEELGRREQEERERTFSLQAGQPTIVGGVQVVPMLQGGSLSRRETTREQPGPSGSGGGAGYGDYSQAPSAHTTTTAAPESYYRTAAAEAAQPGSGAYGQQGSEAGYSEEDYEPTTSEAGTYAVATSGDSQWAAAYANQADYTGSGYGSGWESMPRHHHPTRLSDVLEEEESRTSASQVSRA</sequence>
<feature type="compositionally biased region" description="Low complexity" evidence="2">
    <location>
        <begin position="247"/>
        <end position="258"/>
    </location>
</feature>
<gene>
    <name evidence="4" type="ORF">SAPIO_CDS9902</name>
</gene>
<feature type="compositionally biased region" description="Basic and acidic residues" evidence="2">
    <location>
        <begin position="347"/>
        <end position="362"/>
    </location>
</feature>
<evidence type="ECO:0000256" key="3">
    <source>
        <dbReference type="SAM" id="SignalP"/>
    </source>
</evidence>
<feature type="region of interest" description="Disordered" evidence="2">
    <location>
        <begin position="739"/>
        <end position="778"/>
    </location>
</feature>
<feature type="chain" id="PRO_5001775103" evidence="3">
    <location>
        <begin position="22"/>
        <end position="778"/>
    </location>
</feature>
<feature type="compositionally biased region" description="Acidic residues" evidence="2">
    <location>
        <begin position="153"/>
        <end position="163"/>
    </location>
</feature>
<dbReference type="GeneID" id="27728974"/>
<feature type="compositionally biased region" description="Low complexity" evidence="2">
    <location>
        <begin position="322"/>
        <end position="331"/>
    </location>
</feature>
<evidence type="ECO:0000313" key="4">
    <source>
        <dbReference type="EMBL" id="KEZ39232.1"/>
    </source>
</evidence>
<feature type="region of interest" description="Disordered" evidence="2">
    <location>
        <begin position="227"/>
        <end position="265"/>
    </location>
</feature>
<feature type="compositionally biased region" description="Low complexity" evidence="2">
    <location>
        <begin position="659"/>
        <end position="675"/>
    </location>
</feature>
<dbReference type="EMBL" id="JOWA01000154">
    <property type="protein sequence ID" value="KEZ39232.1"/>
    <property type="molecule type" value="Genomic_DNA"/>
</dbReference>
<feature type="compositionally biased region" description="Polar residues" evidence="2">
    <location>
        <begin position="41"/>
        <end position="50"/>
    </location>
</feature>
<proteinExistence type="predicted"/>
<feature type="compositionally biased region" description="Basic residues" evidence="2">
    <location>
        <begin position="134"/>
        <end position="147"/>
    </location>
</feature>
<feature type="compositionally biased region" description="Low complexity" evidence="2">
    <location>
        <begin position="164"/>
        <end position="177"/>
    </location>
</feature>
<dbReference type="HOGENOM" id="CLU_007593_1_1_1"/>
<feature type="compositionally biased region" description="Polar residues" evidence="2">
    <location>
        <begin position="370"/>
        <end position="387"/>
    </location>
</feature>
<dbReference type="OrthoDB" id="5945798at2759"/>
<dbReference type="AlphaFoldDB" id="A0A084FVX0"/>
<feature type="coiled-coil region" evidence="1">
    <location>
        <begin position="538"/>
        <end position="597"/>
    </location>
</feature>
<evidence type="ECO:0000256" key="1">
    <source>
        <dbReference type="SAM" id="Coils"/>
    </source>
</evidence>
<feature type="compositionally biased region" description="Low complexity" evidence="2">
    <location>
        <begin position="406"/>
        <end position="450"/>
    </location>
</feature>
<dbReference type="KEGG" id="sapo:SAPIO_CDS9902"/>
<accession>A0A084FVX0</accession>
<dbReference type="OMA" id="WEMLSSH"/>
<name>A0A084FVX0_PSEDA</name>
<feature type="region of interest" description="Disordered" evidence="2">
    <location>
        <begin position="41"/>
        <end position="183"/>
    </location>
</feature>
<dbReference type="VEuPathDB" id="FungiDB:SAPIO_CDS9902"/>
<evidence type="ECO:0000313" key="5">
    <source>
        <dbReference type="Proteomes" id="UP000028545"/>
    </source>
</evidence>
<comment type="caution">
    <text evidence="4">The sequence shown here is derived from an EMBL/GenBank/DDBJ whole genome shotgun (WGS) entry which is preliminary data.</text>
</comment>
<feature type="compositionally biased region" description="Polar residues" evidence="2">
    <location>
        <begin position="234"/>
        <end position="244"/>
    </location>
</feature>
<feature type="compositionally biased region" description="Basic and acidic residues" evidence="2">
    <location>
        <begin position="90"/>
        <end position="100"/>
    </location>
</feature>
<feature type="region of interest" description="Disordered" evidence="2">
    <location>
        <begin position="637"/>
        <end position="719"/>
    </location>
</feature>
<organism evidence="4 5">
    <name type="scientific">Pseudallescheria apiosperma</name>
    <name type="common">Scedosporium apiospermum</name>
    <dbReference type="NCBI Taxonomy" id="563466"/>
    <lineage>
        <taxon>Eukaryota</taxon>
        <taxon>Fungi</taxon>
        <taxon>Dikarya</taxon>
        <taxon>Ascomycota</taxon>
        <taxon>Pezizomycotina</taxon>
        <taxon>Sordariomycetes</taxon>
        <taxon>Hypocreomycetidae</taxon>
        <taxon>Microascales</taxon>
        <taxon>Microascaceae</taxon>
        <taxon>Scedosporium</taxon>
    </lineage>
</organism>
<dbReference type="Proteomes" id="UP000028545">
    <property type="component" value="Unassembled WGS sequence"/>
</dbReference>
<feature type="compositionally biased region" description="Pro residues" evidence="2">
    <location>
        <begin position="110"/>
        <end position="122"/>
    </location>
</feature>
<feature type="compositionally biased region" description="Polar residues" evidence="2">
    <location>
        <begin position="395"/>
        <end position="405"/>
    </location>
</feature>
<dbReference type="RefSeq" id="XP_016639031.1">
    <property type="nucleotide sequence ID" value="XM_016791187.1"/>
</dbReference>
<keyword evidence="5" id="KW-1185">Reference proteome</keyword>
<keyword evidence="3" id="KW-0732">Signal</keyword>
<reference evidence="4 5" key="1">
    <citation type="journal article" date="2014" name="Genome Announc.">
        <title>Draft genome sequence of the pathogenic fungus Scedosporium apiospermum.</title>
        <authorList>
            <person name="Vandeputte P."/>
            <person name="Ghamrawi S."/>
            <person name="Rechenmann M."/>
            <person name="Iltis A."/>
            <person name="Giraud S."/>
            <person name="Fleury M."/>
            <person name="Thornton C."/>
            <person name="Delhaes L."/>
            <person name="Meyer W."/>
            <person name="Papon N."/>
            <person name="Bouchara J.P."/>
        </authorList>
    </citation>
    <scope>NUCLEOTIDE SEQUENCE [LARGE SCALE GENOMIC DNA]</scope>
    <source>
        <strain evidence="4 5">IHEM 14462</strain>
    </source>
</reference>
<protein>
    <submittedName>
        <fullName evidence="4">Uncharacterized protein</fullName>
    </submittedName>
</protein>
<feature type="signal peptide" evidence="3">
    <location>
        <begin position="1"/>
        <end position="21"/>
    </location>
</feature>